<keyword evidence="5 11" id="KW-0347">Helicase</keyword>
<dbReference type="InterPro" id="IPR027417">
    <property type="entry name" value="P-loop_NTPase"/>
</dbReference>
<dbReference type="InterPro" id="IPR049550">
    <property type="entry name" value="RecD_N"/>
</dbReference>
<evidence type="ECO:0000256" key="9">
    <source>
        <dbReference type="ARBA" id="ARBA00023204"/>
    </source>
</evidence>
<sequence>MRLEEALTLAKDHGLIHSLDIQFSRMIAERDSQPVLILASVFLSRDVRAGHVCLPLINMCPKGLFSGLHRDLAQIIWDAAGMPEDIESMLLACVAVSDGQIVTPLVLENNCLYLYRMWHSEVIVTNFIQSRNLFLEVEDKRTCKILDYYFDKSNIIDWQKIAVAIAITSQLTIISGGPGTGKTTIIAKLLCVLIELLPVCPRIKVVALTGKAAARLTESLHITLQSIDKTCLLLRGFPSVAITLHRLLGVMPGSQKVRFHADNHLPLDILVIDEASMIDLSMMAHLVSALSSHTRVILIGDQNQLCSVEAGSVFGDLCYRLDNHYSLRRAEQLSNLTGYKIIGKERCVCHSISDVRCVLPISYRFKNSSGIGQLALAVNSGKIKLSTRILNGNFSDVSYRCLQSAQDYNELIDHCVKGYHIYLNLLKIGEQYEKIIMAFRDFRVLCTIGNGLFGTSGLNENIEKQLYKMGLIYEHSALQYPWYIGRPIIIMRNNPYLQLYNGDIGIALLDDARHIKVWFLRPNGDIKGFNPFFLPLHSTAFAMTVHKAQGSEFDRVVLILPNQEASIITRQLIYTAITRAKKNITIYANEGIFQKAVRLDVLRRSGLLDKLYKG</sequence>
<dbReference type="Pfam" id="PF13245">
    <property type="entry name" value="AAA_19"/>
    <property type="match status" value="1"/>
</dbReference>
<keyword evidence="2 11" id="KW-0547">Nucleotide-binding</keyword>
<evidence type="ECO:0000256" key="1">
    <source>
        <dbReference type="ARBA" id="ARBA00022722"/>
    </source>
</evidence>
<dbReference type="Gene3D" id="3.40.50.300">
    <property type="entry name" value="P-loop containing nucleotide triphosphate hydrolases"/>
    <property type="match status" value="3"/>
</dbReference>
<evidence type="ECO:0000256" key="11">
    <source>
        <dbReference type="HAMAP-Rule" id="MF_01487"/>
    </source>
</evidence>
<keyword evidence="9 11" id="KW-0234">DNA repair</keyword>
<keyword evidence="3 11" id="KW-0227">DNA damage</keyword>
<keyword evidence="4 11" id="KW-0378">Hydrolase</keyword>
<evidence type="ECO:0000256" key="10">
    <source>
        <dbReference type="ARBA" id="ARBA00023235"/>
    </source>
</evidence>
<dbReference type="Gene3D" id="1.10.10.1020">
    <property type="entry name" value="RecBCD complex, subunit RecD, N-terminal domain"/>
    <property type="match status" value="1"/>
</dbReference>
<dbReference type="SUPFAM" id="SSF52540">
    <property type="entry name" value="P-loop containing nucleoside triphosphate hydrolases"/>
    <property type="match status" value="2"/>
</dbReference>
<evidence type="ECO:0000259" key="12">
    <source>
        <dbReference type="SMART" id="SM00382"/>
    </source>
</evidence>
<dbReference type="GO" id="GO:0005524">
    <property type="term" value="F:ATP binding"/>
    <property type="evidence" value="ECO:0007669"/>
    <property type="project" value="UniProtKB-UniRule"/>
</dbReference>
<dbReference type="Pfam" id="PF13538">
    <property type="entry name" value="UvrD_C_2"/>
    <property type="match status" value="1"/>
</dbReference>
<feature type="domain" description="AAA+ ATPase" evidence="12">
    <location>
        <begin position="168"/>
        <end position="324"/>
    </location>
</feature>
<dbReference type="EMBL" id="LR217715">
    <property type="protein sequence ID" value="VFP83382.1"/>
    <property type="molecule type" value="Genomic_DNA"/>
</dbReference>
<feature type="binding site" evidence="11">
    <location>
        <begin position="176"/>
        <end position="183"/>
    </location>
    <ligand>
        <name>ATP</name>
        <dbReference type="ChEBI" id="CHEBI:30616"/>
    </ligand>
</feature>
<evidence type="ECO:0000256" key="5">
    <source>
        <dbReference type="ARBA" id="ARBA00022806"/>
    </source>
</evidence>
<keyword evidence="7 11" id="KW-0067">ATP-binding</keyword>
<organism evidence="13 14">
    <name type="scientific">Candidatus Erwinia haradaeae</name>
    <dbReference type="NCBI Taxonomy" id="1922217"/>
    <lineage>
        <taxon>Bacteria</taxon>
        <taxon>Pseudomonadati</taxon>
        <taxon>Pseudomonadota</taxon>
        <taxon>Gammaproteobacteria</taxon>
        <taxon>Enterobacterales</taxon>
        <taxon>Erwiniaceae</taxon>
        <taxon>Erwinia</taxon>
    </lineage>
</organism>
<dbReference type="PANTHER" id="PTHR43788">
    <property type="entry name" value="DNA2/NAM7 HELICASE FAMILY MEMBER"/>
    <property type="match status" value="1"/>
</dbReference>
<keyword evidence="6 11" id="KW-0269">Exonuclease</keyword>
<dbReference type="GO" id="GO:0000724">
    <property type="term" value="P:double-strand break repair via homologous recombination"/>
    <property type="evidence" value="ECO:0007669"/>
    <property type="project" value="UniProtKB-UniRule"/>
</dbReference>
<dbReference type="NCBIfam" id="TIGR01447">
    <property type="entry name" value="recD"/>
    <property type="match status" value="1"/>
</dbReference>
<keyword evidence="1 11" id="KW-0540">Nuclease</keyword>
<dbReference type="NCBIfam" id="NF008127">
    <property type="entry name" value="PRK10875.1"/>
    <property type="match status" value="1"/>
</dbReference>
<dbReference type="GO" id="GO:0009338">
    <property type="term" value="C:exodeoxyribonuclease V complex"/>
    <property type="evidence" value="ECO:0007669"/>
    <property type="project" value="InterPro"/>
</dbReference>
<keyword evidence="8 11" id="KW-0238">DNA-binding</keyword>
<dbReference type="GO" id="GO:0016887">
    <property type="term" value="F:ATP hydrolysis activity"/>
    <property type="evidence" value="ECO:0007669"/>
    <property type="project" value="RHEA"/>
</dbReference>
<evidence type="ECO:0000256" key="7">
    <source>
        <dbReference type="ARBA" id="ARBA00022840"/>
    </source>
</evidence>
<dbReference type="CDD" id="cd17933">
    <property type="entry name" value="DEXSc_RecD-like"/>
    <property type="match status" value="1"/>
</dbReference>
<protein>
    <recommendedName>
        <fullName evidence="11">RecBCD enzyme subunit RecD</fullName>
        <ecNumber evidence="11">5.6.2.3</ecNumber>
    </recommendedName>
    <alternativeName>
        <fullName evidence="11">DNA 5'-3' helicase subunit RecD</fullName>
    </alternativeName>
    <alternativeName>
        <fullName evidence="11">Exonuclease V subunit RecD</fullName>
        <shortName evidence="11">ExoV subunit RecD</shortName>
    </alternativeName>
    <alternativeName>
        <fullName evidence="11">Helicase/nuclease RecBCD subunit RecD</fullName>
    </alternativeName>
</protein>
<name>A0A451DAM7_9GAMM</name>
<dbReference type="InterPro" id="IPR003593">
    <property type="entry name" value="AAA+_ATPase"/>
</dbReference>
<dbReference type="GO" id="GO:0017116">
    <property type="term" value="F:single-stranded DNA helicase activity"/>
    <property type="evidence" value="ECO:0007669"/>
    <property type="project" value="TreeGrafter"/>
</dbReference>
<proteinExistence type="inferred from homology"/>
<evidence type="ECO:0000256" key="2">
    <source>
        <dbReference type="ARBA" id="ARBA00022741"/>
    </source>
</evidence>
<evidence type="ECO:0000256" key="4">
    <source>
        <dbReference type="ARBA" id="ARBA00022801"/>
    </source>
</evidence>
<evidence type="ECO:0000256" key="8">
    <source>
        <dbReference type="ARBA" id="ARBA00023125"/>
    </source>
</evidence>
<dbReference type="InterPro" id="IPR027785">
    <property type="entry name" value="UvrD-like_helicase_C"/>
</dbReference>
<comment type="catalytic activity">
    <reaction evidence="11">
        <text>ATP + H2O = ADP + phosphate + H(+)</text>
        <dbReference type="Rhea" id="RHEA:13065"/>
        <dbReference type="ChEBI" id="CHEBI:15377"/>
        <dbReference type="ChEBI" id="CHEBI:15378"/>
        <dbReference type="ChEBI" id="CHEBI:30616"/>
        <dbReference type="ChEBI" id="CHEBI:43474"/>
        <dbReference type="ChEBI" id="CHEBI:456216"/>
        <dbReference type="EC" id="5.6.2.3"/>
    </reaction>
</comment>
<dbReference type="HAMAP" id="MF_01487">
    <property type="entry name" value="RecD"/>
    <property type="match status" value="1"/>
</dbReference>
<accession>A0A451DAM7</accession>
<dbReference type="OrthoDB" id="9803432at2"/>
<evidence type="ECO:0000256" key="3">
    <source>
        <dbReference type="ARBA" id="ARBA00022763"/>
    </source>
</evidence>
<dbReference type="InterPro" id="IPR006344">
    <property type="entry name" value="RecD"/>
</dbReference>
<keyword evidence="10 11" id="KW-0413">Isomerase</keyword>
<dbReference type="EC" id="5.6.2.3" evidence="11"/>
<dbReference type="SMART" id="SM00382">
    <property type="entry name" value="AAA"/>
    <property type="match status" value="1"/>
</dbReference>
<dbReference type="GO" id="GO:0008854">
    <property type="term" value="F:exodeoxyribonuclease V activity"/>
    <property type="evidence" value="ECO:0007669"/>
    <property type="project" value="InterPro"/>
</dbReference>
<reference evidence="13 14" key="1">
    <citation type="submission" date="2019-02" db="EMBL/GenBank/DDBJ databases">
        <authorList>
            <person name="Manzano-Marin A."/>
            <person name="Manzano-Marin A."/>
        </authorList>
    </citation>
    <scope>NUCLEOTIDE SEQUENCE [LARGE SCALE GENOMIC DNA]</scope>
    <source>
        <strain evidence="13 14">ErCikochiana</strain>
    </source>
</reference>
<comment type="similarity">
    <text evidence="11">Belongs to the RecD family.</text>
</comment>
<comment type="function">
    <text evidence="11">A helicase/nuclease that prepares dsDNA breaks (DSB) for recombinational DNA repair. Binds to DSBs and unwinds DNA via a highly rapid and processive ATP-dependent bidirectional helicase activity. Unwinds dsDNA until it encounters a Chi (crossover hotspot instigator) sequence from the 3' direction. Cuts ssDNA a few nucleotides 3' to the Chi site. The properties and activities of the enzyme are changed at Chi. The Chi-altered holoenzyme produces a long 3'-ssDNA overhang and facilitates RecA-binding to the ssDNA for homologous DNA recombination and repair. Holoenzyme degrades any linearized DNA that is unable to undergo homologous recombination. In the holoenzyme this subunit has ssDNA-dependent ATPase and 5'-3' helicase activity. When added to pre-assembled RecBC greatly stimulates nuclease activity and augments holoenzyme processivity. Negatively regulates the RecA-loading ability of RecBCD.</text>
</comment>
<dbReference type="GO" id="GO:0003677">
    <property type="term" value="F:DNA binding"/>
    <property type="evidence" value="ECO:0007669"/>
    <property type="project" value="UniProtKB-UniRule"/>
</dbReference>
<dbReference type="RefSeq" id="WP_157988718.1">
    <property type="nucleotide sequence ID" value="NZ_LR217715.1"/>
</dbReference>
<evidence type="ECO:0000313" key="14">
    <source>
        <dbReference type="Proteomes" id="UP000294368"/>
    </source>
</evidence>
<dbReference type="GO" id="GO:0043139">
    <property type="term" value="F:5'-3' DNA helicase activity"/>
    <property type="evidence" value="ECO:0007669"/>
    <property type="project" value="UniProtKB-UniRule"/>
</dbReference>
<dbReference type="AlphaFoldDB" id="A0A451DAM7"/>
<evidence type="ECO:0000256" key="6">
    <source>
        <dbReference type="ARBA" id="ARBA00022839"/>
    </source>
</evidence>
<dbReference type="CDD" id="cd18809">
    <property type="entry name" value="SF1_C_RecD"/>
    <property type="match status" value="1"/>
</dbReference>
<comment type="miscellaneous">
    <text evidence="11">In the RecBCD complex, RecB has a slow 3'-5' helicase, an exonuclease activity and loads RecA onto ssDNA, RecD has a fast 5'-3' helicase activity, while RecC stimulates the ATPase and processivity of the RecB helicase and contributes to recognition of the Chi site.</text>
</comment>
<evidence type="ECO:0000313" key="13">
    <source>
        <dbReference type="EMBL" id="VFP83382.1"/>
    </source>
</evidence>
<gene>
    <name evidence="11 13" type="primary">recD</name>
    <name evidence="13" type="ORF">ERCIKOCA2762_640</name>
</gene>
<dbReference type="InterPro" id="IPR050534">
    <property type="entry name" value="Coronavir_polyprotein_1ab"/>
</dbReference>
<dbReference type="Pfam" id="PF21185">
    <property type="entry name" value="RecD_N"/>
    <property type="match status" value="1"/>
</dbReference>
<dbReference type="PANTHER" id="PTHR43788:SF6">
    <property type="entry name" value="DNA HELICASE B"/>
    <property type="match status" value="1"/>
</dbReference>
<dbReference type="InterPro" id="IPR041851">
    <property type="entry name" value="RecD_N_sf"/>
</dbReference>
<comment type="subunit">
    <text evidence="11">Heterotrimer of RecB, RecC and RecD. All subunits contribute to DNA-binding.</text>
</comment>
<dbReference type="Proteomes" id="UP000294368">
    <property type="component" value="Chromosome"/>
</dbReference>